<dbReference type="PANTHER" id="PTHR24363">
    <property type="entry name" value="SERINE/THREONINE PROTEIN KINASE"/>
    <property type="match status" value="1"/>
</dbReference>
<dbReference type="Gene3D" id="3.30.200.20">
    <property type="entry name" value="Phosphorylase Kinase, domain 1"/>
    <property type="match status" value="1"/>
</dbReference>
<comment type="caution">
    <text evidence="11">The sequence shown here is derived from an EMBL/GenBank/DDBJ whole genome shotgun (WGS) entry which is preliminary data.</text>
</comment>
<dbReference type="Gene3D" id="1.10.510.10">
    <property type="entry name" value="Transferase(Phosphotransferase) domain 1"/>
    <property type="match status" value="1"/>
</dbReference>
<evidence type="ECO:0000256" key="7">
    <source>
        <dbReference type="ARBA" id="ARBA00047899"/>
    </source>
</evidence>
<dbReference type="Proteomes" id="UP001596337">
    <property type="component" value="Unassembled WGS sequence"/>
</dbReference>
<dbReference type="InterPro" id="IPR011009">
    <property type="entry name" value="Kinase-like_dom_sf"/>
</dbReference>
<evidence type="ECO:0000256" key="9">
    <source>
        <dbReference type="SAM" id="MobiDB-lite"/>
    </source>
</evidence>
<keyword evidence="3" id="KW-0808">Transferase</keyword>
<evidence type="ECO:0000256" key="1">
    <source>
        <dbReference type="ARBA" id="ARBA00012513"/>
    </source>
</evidence>
<dbReference type="PROSITE" id="PS50011">
    <property type="entry name" value="PROTEIN_KINASE_DOM"/>
    <property type="match status" value="1"/>
</dbReference>
<dbReference type="CDD" id="cd14014">
    <property type="entry name" value="STKc_PknB_like"/>
    <property type="match status" value="1"/>
</dbReference>
<dbReference type="SUPFAM" id="SSF56112">
    <property type="entry name" value="Protein kinase-like (PK-like)"/>
    <property type="match status" value="1"/>
</dbReference>
<evidence type="ECO:0000256" key="6">
    <source>
        <dbReference type="ARBA" id="ARBA00022840"/>
    </source>
</evidence>
<reference evidence="12" key="1">
    <citation type="journal article" date="2019" name="Int. J. Syst. Evol. Microbiol.">
        <title>The Global Catalogue of Microorganisms (GCM) 10K type strain sequencing project: providing services to taxonomists for standard genome sequencing and annotation.</title>
        <authorList>
            <consortium name="The Broad Institute Genomics Platform"/>
            <consortium name="The Broad Institute Genome Sequencing Center for Infectious Disease"/>
            <person name="Wu L."/>
            <person name="Ma J."/>
        </authorList>
    </citation>
    <scope>NUCLEOTIDE SEQUENCE [LARGE SCALE GENOMIC DNA]</scope>
    <source>
        <strain evidence="12">KCTC 32255</strain>
    </source>
</reference>
<evidence type="ECO:0000256" key="8">
    <source>
        <dbReference type="ARBA" id="ARBA00048679"/>
    </source>
</evidence>
<evidence type="ECO:0000256" key="3">
    <source>
        <dbReference type="ARBA" id="ARBA00022679"/>
    </source>
</evidence>
<dbReference type="InterPro" id="IPR031634">
    <property type="entry name" value="PknG_rubred"/>
</dbReference>
<evidence type="ECO:0000313" key="12">
    <source>
        <dbReference type="Proteomes" id="UP001596337"/>
    </source>
</evidence>
<dbReference type="InterPro" id="IPR000719">
    <property type="entry name" value="Prot_kinase_dom"/>
</dbReference>
<feature type="compositionally biased region" description="Low complexity" evidence="9">
    <location>
        <begin position="66"/>
        <end position="100"/>
    </location>
</feature>
<accession>A0ABW2C861</accession>
<dbReference type="Pfam" id="PF16918">
    <property type="entry name" value="PknG_TPR"/>
    <property type="match status" value="1"/>
</dbReference>
<gene>
    <name evidence="11" type="ORF">ACFQGD_31065</name>
</gene>
<evidence type="ECO:0000313" key="11">
    <source>
        <dbReference type="EMBL" id="MFC6871570.1"/>
    </source>
</evidence>
<keyword evidence="5" id="KW-0418">Kinase</keyword>
<dbReference type="Gene3D" id="1.25.40.10">
    <property type="entry name" value="Tetratricopeptide repeat domain"/>
    <property type="match status" value="1"/>
</dbReference>
<dbReference type="InterPro" id="IPR031636">
    <property type="entry name" value="PknG_TPR"/>
</dbReference>
<comment type="catalytic activity">
    <reaction evidence="7">
        <text>L-threonyl-[protein] + ATP = O-phospho-L-threonyl-[protein] + ADP + H(+)</text>
        <dbReference type="Rhea" id="RHEA:46608"/>
        <dbReference type="Rhea" id="RHEA-COMP:11060"/>
        <dbReference type="Rhea" id="RHEA-COMP:11605"/>
        <dbReference type="ChEBI" id="CHEBI:15378"/>
        <dbReference type="ChEBI" id="CHEBI:30013"/>
        <dbReference type="ChEBI" id="CHEBI:30616"/>
        <dbReference type="ChEBI" id="CHEBI:61977"/>
        <dbReference type="ChEBI" id="CHEBI:456216"/>
        <dbReference type="EC" id="2.7.11.1"/>
    </reaction>
</comment>
<sequence>MTSADRPDEVNGDAEPEPGAATPDVTSAWTPPEELEEVPDDRIAEMTSVLRQETPETKVVQPPEPAASSEPASGSRPGTGSDSVSGSGWGSASGSITGRRTSSRSRSSHRGGLGAGIVDVPPVPYRDPQSAVMRHPVVAENKRFCGNCGAKVGRTSDGEPGPTEGTCEQCGTAFSFTPRLSPGETIGGQYEVLGALAYGGLGWIYLAQDHAVADRWVVLKGLIDTGDETAIAAAVNETNFLAEVEHPNIVKIYNFVEHPDPKTGTTVGYIVMEYVGGQSLRQLALAHHRATGKPEGLPIGQVLAYGLEILPALGYLHSKGLLYCDLKPDNVIQTNEHLKLIDMGAVRRMDDYTSPMFFTSGYSAPELATEGPSVQSDLFTVGRTLAVLSFEFAGYSTRYKTTLPPQEDVPLFSLFRSYYRLLKRATHSDPGRRFASAAEMADQLTGVLRETMALGTGTPQPGESTMFGSENRTFGVEAVVADGDDGVPVPDPLEVIASLPVPLVDTHDPAASLLASMTATEPRGVIEALARAPHDSIEVRLRVVRARVELGELAEANRQLQAAQYIAVKGGYPHDWRLDWYRALIELAGGRHKLAHAAFDAVYDDLPGELAPKLGLAVTSEAMGDYLAAARYYEMVWRTDRTYVSAAFGLARVYLAQGARDGAVQVLESIPLSSTHHTAAQVAAIKTKTRIGTTSARGGIAVAEHDLIDASERLERLTLDAERRALLAAEVLEAAYGWVRHSGGNRAGGARVLGCQLTEREVRFGLERCYRALARLSTSTEQRIALVDKANAIRPKTLT</sequence>
<dbReference type="EC" id="2.7.11.1" evidence="1"/>
<dbReference type="Pfam" id="PF00069">
    <property type="entry name" value="Pkinase"/>
    <property type="match status" value="1"/>
</dbReference>
<evidence type="ECO:0000259" key="10">
    <source>
        <dbReference type="PROSITE" id="PS50011"/>
    </source>
</evidence>
<dbReference type="SMART" id="SM00220">
    <property type="entry name" value="S_TKc"/>
    <property type="match status" value="1"/>
</dbReference>
<evidence type="ECO:0000256" key="4">
    <source>
        <dbReference type="ARBA" id="ARBA00022741"/>
    </source>
</evidence>
<protein>
    <recommendedName>
        <fullName evidence="1">non-specific serine/threonine protein kinase</fullName>
        <ecNumber evidence="1">2.7.11.1</ecNumber>
    </recommendedName>
</protein>
<organism evidence="11 12">
    <name type="scientific">Haloechinothrix salitolerans</name>
    <dbReference type="NCBI Taxonomy" id="926830"/>
    <lineage>
        <taxon>Bacteria</taxon>
        <taxon>Bacillati</taxon>
        <taxon>Actinomycetota</taxon>
        <taxon>Actinomycetes</taxon>
        <taxon>Pseudonocardiales</taxon>
        <taxon>Pseudonocardiaceae</taxon>
        <taxon>Haloechinothrix</taxon>
    </lineage>
</organism>
<evidence type="ECO:0000256" key="2">
    <source>
        <dbReference type="ARBA" id="ARBA00022527"/>
    </source>
</evidence>
<dbReference type="SUPFAM" id="SSF48452">
    <property type="entry name" value="TPR-like"/>
    <property type="match status" value="1"/>
</dbReference>
<evidence type="ECO:0000256" key="5">
    <source>
        <dbReference type="ARBA" id="ARBA00022777"/>
    </source>
</evidence>
<proteinExistence type="predicted"/>
<dbReference type="EMBL" id="JBHSXX010000001">
    <property type="protein sequence ID" value="MFC6871570.1"/>
    <property type="molecule type" value="Genomic_DNA"/>
</dbReference>
<feature type="domain" description="Protein kinase" evidence="10">
    <location>
        <begin position="190"/>
        <end position="445"/>
    </location>
</feature>
<dbReference type="RefSeq" id="WP_390183422.1">
    <property type="nucleotide sequence ID" value="NZ_BAABLA010000007.1"/>
</dbReference>
<keyword evidence="12" id="KW-1185">Reference proteome</keyword>
<dbReference type="PANTHER" id="PTHR24363:SF0">
    <property type="entry name" value="SERINE_THREONINE KINASE LIKE DOMAIN CONTAINING 1"/>
    <property type="match status" value="1"/>
</dbReference>
<keyword evidence="6" id="KW-0067">ATP-binding</keyword>
<feature type="region of interest" description="Disordered" evidence="9">
    <location>
        <begin position="1"/>
        <end position="122"/>
    </location>
</feature>
<comment type="catalytic activity">
    <reaction evidence="8">
        <text>L-seryl-[protein] + ATP = O-phospho-L-seryl-[protein] + ADP + H(+)</text>
        <dbReference type="Rhea" id="RHEA:17989"/>
        <dbReference type="Rhea" id="RHEA-COMP:9863"/>
        <dbReference type="Rhea" id="RHEA-COMP:11604"/>
        <dbReference type="ChEBI" id="CHEBI:15378"/>
        <dbReference type="ChEBI" id="CHEBI:29999"/>
        <dbReference type="ChEBI" id="CHEBI:30616"/>
        <dbReference type="ChEBI" id="CHEBI:83421"/>
        <dbReference type="ChEBI" id="CHEBI:456216"/>
        <dbReference type="EC" id="2.7.11.1"/>
    </reaction>
</comment>
<keyword evidence="4" id="KW-0547">Nucleotide-binding</keyword>
<dbReference type="InterPro" id="IPR011990">
    <property type="entry name" value="TPR-like_helical_dom_sf"/>
</dbReference>
<keyword evidence="2" id="KW-0723">Serine/threonine-protein kinase</keyword>
<dbReference type="Pfam" id="PF16919">
    <property type="entry name" value="PknG_rubred"/>
    <property type="match status" value="1"/>
</dbReference>
<name>A0ABW2C861_9PSEU</name>